<dbReference type="Gene3D" id="3.40.960.10">
    <property type="entry name" value="VSR Endonuclease"/>
    <property type="match status" value="1"/>
</dbReference>
<evidence type="ECO:0000313" key="2">
    <source>
        <dbReference type="EMBL" id="SNV31711.1"/>
    </source>
</evidence>
<dbReference type="Pfam" id="PF04480">
    <property type="entry name" value="DUF559"/>
    <property type="match status" value="1"/>
</dbReference>
<proteinExistence type="predicted"/>
<dbReference type="PANTHER" id="PTHR38590">
    <property type="entry name" value="BLL0828 PROTEIN"/>
    <property type="match status" value="1"/>
</dbReference>
<dbReference type="InterPro" id="IPR007569">
    <property type="entry name" value="DUF559"/>
</dbReference>
<dbReference type="InterPro" id="IPR011335">
    <property type="entry name" value="Restrct_endonuc-II-like"/>
</dbReference>
<evidence type="ECO:0000259" key="1">
    <source>
        <dbReference type="Pfam" id="PF04480"/>
    </source>
</evidence>
<dbReference type="SUPFAM" id="SSF52980">
    <property type="entry name" value="Restriction endonuclease-like"/>
    <property type="match status" value="1"/>
</dbReference>
<dbReference type="InterPro" id="IPR047216">
    <property type="entry name" value="Endonuclease_DUF559_bact"/>
</dbReference>
<name>A0A239WB27_9FLAO</name>
<dbReference type="Proteomes" id="UP000215196">
    <property type="component" value="Chromosome 1"/>
</dbReference>
<sequence length="137" mass="16066">MLKIYPIIPNLKNSFREKERQEFFRKFFFGSKSETASFIVLILTDRIIGNYIVEFYVKTLGLVIEIDGTSHNLKEDYDLARQEFLENLGLRVFPITDFDIKIDLSVVMRDLEDFIVQKFLYKPSHLRHPSKGGKCPA</sequence>
<evidence type="ECO:0000313" key="3">
    <source>
        <dbReference type="Proteomes" id="UP000215196"/>
    </source>
</evidence>
<dbReference type="KEGG" id="ctak:4412677_00051"/>
<accession>A0A239WB27</accession>
<reference evidence="2 3" key="1">
    <citation type="submission" date="2017-06" db="EMBL/GenBank/DDBJ databases">
        <authorList>
            <consortium name="Pathogen Informatics"/>
        </authorList>
    </citation>
    <scope>NUCLEOTIDE SEQUENCE [LARGE SCALE GENOMIC DNA]</scope>
    <source>
        <strain evidence="2 3">NCTC13490</strain>
    </source>
</reference>
<dbReference type="EMBL" id="LT906465">
    <property type="protein sequence ID" value="SNV31711.1"/>
    <property type="molecule type" value="Genomic_DNA"/>
</dbReference>
<protein>
    <submittedName>
        <fullName evidence="2">Protein of uncharacterized function (DUF559)</fullName>
    </submittedName>
</protein>
<dbReference type="AlphaFoldDB" id="A0A239WB27"/>
<organism evidence="2 3">
    <name type="scientific">Chryseobacterium taklimakanense</name>
    <dbReference type="NCBI Taxonomy" id="536441"/>
    <lineage>
        <taxon>Bacteria</taxon>
        <taxon>Pseudomonadati</taxon>
        <taxon>Bacteroidota</taxon>
        <taxon>Flavobacteriia</taxon>
        <taxon>Flavobacteriales</taxon>
        <taxon>Weeksellaceae</taxon>
        <taxon>Chryseobacterium group</taxon>
        <taxon>Chryseobacterium</taxon>
    </lineage>
</organism>
<keyword evidence="3" id="KW-1185">Reference proteome</keyword>
<dbReference type="PANTHER" id="PTHR38590:SF1">
    <property type="entry name" value="BLL0828 PROTEIN"/>
    <property type="match status" value="1"/>
</dbReference>
<feature type="domain" description="DUF559" evidence="1">
    <location>
        <begin position="46"/>
        <end position="110"/>
    </location>
</feature>
<gene>
    <name evidence="2" type="ORF">SAMEA4412677_00051</name>
</gene>